<keyword evidence="2" id="KW-1185">Reference proteome</keyword>
<name>A0ABZ2IMV0_9BACT</name>
<evidence type="ECO:0000313" key="1">
    <source>
        <dbReference type="EMBL" id="WWV67356.1"/>
    </source>
</evidence>
<accession>A0ABZ2IMV0</accession>
<dbReference type="Proteomes" id="UP001320603">
    <property type="component" value="Chromosome"/>
</dbReference>
<evidence type="ECO:0000313" key="2">
    <source>
        <dbReference type="Proteomes" id="UP001320603"/>
    </source>
</evidence>
<reference evidence="1 2" key="1">
    <citation type="submission" date="2024-02" db="EMBL/GenBank/DDBJ databases">
        <title>Whole genome sequencing of Parabacteroides sp. AD58.</title>
        <authorList>
            <person name="Chaplin A.V."/>
            <person name="Pikina A.P."/>
            <person name="Sokolova S.R."/>
            <person name="Korostin D.O."/>
            <person name="Efimov B.A."/>
        </authorList>
    </citation>
    <scope>NUCLEOTIDE SEQUENCE [LARGE SCALE GENOMIC DNA]</scope>
    <source>
        <strain evidence="1 2">AD58</strain>
    </source>
</reference>
<proteinExistence type="predicted"/>
<dbReference type="EMBL" id="CP146284">
    <property type="protein sequence ID" value="WWV67356.1"/>
    <property type="molecule type" value="Genomic_DNA"/>
</dbReference>
<gene>
    <name evidence="1" type="ORF">NEE14_005100</name>
</gene>
<dbReference type="RefSeq" id="WP_251966825.1">
    <property type="nucleotide sequence ID" value="NZ_CP146284.1"/>
</dbReference>
<protein>
    <submittedName>
        <fullName evidence="1">Porin family protein</fullName>
    </submittedName>
</protein>
<organism evidence="1 2">
    <name type="scientific">Parabacteroides absconsus</name>
    <dbReference type="NCBI Taxonomy" id="2951805"/>
    <lineage>
        <taxon>Bacteria</taxon>
        <taxon>Pseudomonadati</taxon>
        <taxon>Bacteroidota</taxon>
        <taxon>Bacteroidia</taxon>
        <taxon>Bacteroidales</taxon>
        <taxon>Tannerellaceae</taxon>
        <taxon>Parabacteroides</taxon>
    </lineage>
</organism>
<sequence>MKQIKYAVVLILLSIIEINMVSAQEKSIEFIPRIGFSIGNSDISNELGLNLGGQLSIPIVQRFSIDPGVSFICMKSSAENMNTLLIPVYASYKIPIQQVNLDLKVGPCAQFTHSMDVGASAEIGVVYQKWVMAVNGYLNFIDGKNPSVFSLSFGYKFSLK</sequence>